<reference evidence="11" key="1">
    <citation type="journal article" date="2023" name="IScience">
        <title>Live-bearing cockroach genome reveals convergent evolutionary mechanisms linked to viviparity in insects and beyond.</title>
        <authorList>
            <person name="Fouks B."/>
            <person name="Harrison M.C."/>
            <person name="Mikhailova A.A."/>
            <person name="Marchal E."/>
            <person name="English S."/>
            <person name="Carruthers M."/>
            <person name="Jennings E.C."/>
            <person name="Chiamaka E.L."/>
            <person name="Frigard R.A."/>
            <person name="Pippel M."/>
            <person name="Attardo G.M."/>
            <person name="Benoit J.B."/>
            <person name="Bornberg-Bauer E."/>
            <person name="Tobe S.S."/>
        </authorList>
    </citation>
    <scope>NUCLEOTIDE SEQUENCE</scope>
    <source>
        <strain evidence="11">Stay&amp;Tobe</strain>
    </source>
</reference>
<evidence type="ECO:0000256" key="1">
    <source>
        <dbReference type="ARBA" id="ARBA00004651"/>
    </source>
</evidence>
<keyword evidence="12" id="KW-1185">Reference proteome</keyword>
<dbReference type="SUPFAM" id="SSF53850">
    <property type="entry name" value="Periplasmic binding protein-like II"/>
    <property type="match status" value="1"/>
</dbReference>
<dbReference type="GO" id="GO:0005886">
    <property type="term" value="C:plasma membrane"/>
    <property type="evidence" value="ECO:0007669"/>
    <property type="project" value="UniProtKB-SubCell"/>
</dbReference>
<feature type="domain" description="Ionotropic glutamate receptor C-terminal" evidence="10">
    <location>
        <begin position="208"/>
        <end position="468"/>
    </location>
</feature>
<keyword evidence="4 9" id="KW-0812">Transmembrane</keyword>
<evidence type="ECO:0000259" key="10">
    <source>
        <dbReference type="Pfam" id="PF00060"/>
    </source>
</evidence>
<keyword evidence="6 9" id="KW-0472">Membrane</keyword>
<protein>
    <recommendedName>
        <fullName evidence="10">Ionotropic glutamate receptor C-terminal domain-containing protein</fullName>
    </recommendedName>
</protein>
<dbReference type="EMBL" id="JASPKZ010003799">
    <property type="protein sequence ID" value="KAJ9592887.1"/>
    <property type="molecule type" value="Genomic_DNA"/>
</dbReference>
<dbReference type="AlphaFoldDB" id="A0AAD8EKH2"/>
<evidence type="ECO:0000313" key="11">
    <source>
        <dbReference type="EMBL" id="KAJ9592887.1"/>
    </source>
</evidence>
<comment type="caution">
    <text evidence="11">The sequence shown here is derived from an EMBL/GenBank/DDBJ whole genome shotgun (WGS) entry which is preliminary data.</text>
</comment>
<evidence type="ECO:0000256" key="7">
    <source>
        <dbReference type="ARBA" id="ARBA00023170"/>
    </source>
</evidence>
<proteinExistence type="inferred from homology"/>
<feature type="transmembrane region" description="Helical" evidence="9">
    <location>
        <begin position="458"/>
        <end position="477"/>
    </location>
</feature>
<evidence type="ECO:0000256" key="3">
    <source>
        <dbReference type="ARBA" id="ARBA00022475"/>
    </source>
</evidence>
<keyword evidence="8" id="KW-0325">Glycoprotein</keyword>
<gene>
    <name evidence="11" type="ORF">L9F63_015465</name>
</gene>
<feature type="transmembrane region" description="Helical" evidence="9">
    <location>
        <begin position="273"/>
        <end position="294"/>
    </location>
</feature>
<sequence>MRKYFNILDTVVLIYPVYMSTSINSLHVSNETIELYTWFPFSSNNCGRFKQIELINIWSLSSNKFLYNTTIYPNKIPENFRNCQIRVATAEVPMQVKLLNRYVDNNNKTVYDLTGLEILSLSYIQDVLNLSVIYLLNEENDNFQSHFEMIFDVALGNADVAVSFFPLHSSVINIVEPTISYESDYIRWYVPCGRSVSRMDKIINIFTLSVWSAMLVIATSVLIALYCLGNSDYKESRSYQTYISILYNLISVVFGVSLRHLPRSSKVRIIFSLWLWYCFIVSTIFQVFFTSILIDPGNQKPITSLNELLKSKLKYAYSDGWGKYINATSPEYDSKINLDRIPCENFDCIELVINSTNFLTIYGSSTLQYFISTFGHDSDLYICAMPENIFRIDIVMYLRKGSPFLTSFNSAIYQLLEYGFVIKYQNDMKYLLRNKKNSNRSKIIEAGIKYFVFGIKHLIFSFYILLIGHVLSGVIFITELLHHYILH</sequence>
<dbReference type="InterPro" id="IPR052192">
    <property type="entry name" value="Insect_Ionotropic_Sensory_Rcpt"/>
</dbReference>
<evidence type="ECO:0000256" key="8">
    <source>
        <dbReference type="ARBA" id="ARBA00023180"/>
    </source>
</evidence>
<dbReference type="GO" id="GO:0050906">
    <property type="term" value="P:detection of stimulus involved in sensory perception"/>
    <property type="evidence" value="ECO:0007669"/>
    <property type="project" value="UniProtKB-ARBA"/>
</dbReference>
<organism evidence="11 12">
    <name type="scientific">Diploptera punctata</name>
    <name type="common">Pacific beetle cockroach</name>
    <dbReference type="NCBI Taxonomy" id="6984"/>
    <lineage>
        <taxon>Eukaryota</taxon>
        <taxon>Metazoa</taxon>
        <taxon>Ecdysozoa</taxon>
        <taxon>Arthropoda</taxon>
        <taxon>Hexapoda</taxon>
        <taxon>Insecta</taxon>
        <taxon>Pterygota</taxon>
        <taxon>Neoptera</taxon>
        <taxon>Polyneoptera</taxon>
        <taxon>Dictyoptera</taxon>
        <taxon>Blattodea</taxon>
        <taxon>Blaberoidea</taxon>
        <taxon>Blaberidae</taxon>
        <taxon>Diplopterinae</taxon>
        <taxon>Diploptera</taxon>
    </lineage>
</organism>
<dbReference type="Proteomes" id="UP001233999">
    <property type="component" value="Unassembled WGS sequence"/>
</dbReference>
<feature type="transmembrane region" description="Helical" evidence="9">
    <location>
        <begin position="241"/>
        <end position="261"/>
    </location>
</feature>
<evidence type="ECO:0000256" key="6">
    <source>
        <dbReference type="ARBA" id="ARBA00023136"/>
    </source>
</evidence>
<evidence type="ECO:0000313" key="12">
    <source>
        <dbReference type="Proteomes" id="UP001233999"/>
    </source>
</evidence>
<dbReference type="GO" id="GO:0015276">
    <property type="term" value="F:ligand-gated monoatomic ion channel activity"/>
    <property type="evidence" value="ECO:0007669"/>
    <property type="project" value="InterPro"/>
</dbReference>
<accession>A0AAD8EKH2</accession>
<evidence type="ECO:0000256" key="5">
    <source>
        <dbReference type="ARBA" id="ARBA00022989"/>
    </source>
</evidence>
<dbReference type="Pfam" id="PF00060">
    <property type="entry name" value="Lig_chan"/>
    <property type="match status" value="1"/>
</dbReference>
<reference evidence="11" key="2">
    <citation type="submission" date="2023-05" db="EMBL/GenBank/DDBJ databases">
        <authorList>
            <person name="Fouks B."/>
        </authorList>
    </citation>
    <scope>NUCLEOTIDE SEQUENCE</scope>
    <source>
        <strain evidence="11">Stay&amp;Tobe</strain>
        <tissue evidence="11">Testes</tissue>
    </source>
</reference>
<evidence type="ECO:0000256" key="9">
    <source>
        <dbReference type="SAM" id="Phobius"/>
    </source>
</evidence>
<dbReference type="Gene3D" id="1.10.287.70">
    <property type="match status" value="1"/>
</dbReference>
<dbReference type="InterPro" id="IPR001320">
    <property type="entry name" value="Iontro_rcpt_C"/>
</dbReference>
<keyword evidence="3" id="KW-1003">Cell membrane</keyword>
<name>A0AAD8EKH2_DIPPU</name>
<keyword evidence="7" id="KW-0675">Receptor</keyword>
<keyword evidence="5 9" id="KW-1133">Transmembrane helix</keyword>
<dbReference type="PANTHER" id="PTHR42643">
    <property type="entry name" value="IONOTROPIC RECEPTOR 20A-RELATED"/>
    <property type="match status" value="1"/>
</dbReference>
<evidence type="ECO:0000256" key="4">
    <source>
        <dbReference type="ARBA" id="ARBA00022692"/>
    </source>
</evidence>
<comment type="subcellular location">
    <subcellularLocation>
        <location evidence="1">Cell membrane</location>
        <topology evidence="1">Multi-pass membrane protein</topology>
    </subcellularLocation>
</comment>
<dbReference type="PANTHER" id="PTHR42643:SF30">
    <property type="entry name" value="IONOTROPIC RECEPTOR 40A-RELATED"/>
    <property type="match status" value="1"/>
</dbReference>
<feature type="transmembrane region" description="Helical" evidence="9">
    <location>
        <begin position="205"/>
        <end position="229"/>
    </location>
</feature>
<comment type="similarity">
    <text evidence="2">Belongs to the glutamate-gated ion channel (TC 1.A.10.1) family.</text>
</comment>
<evidence type="ECO:0000256" key="2">
    <source>
        <dbReference type="ARBA" id="ARBA00008685"/>
    </source>
</evidence>